<organism evidence="2 3">
    <name type="scientific">Clostridium kluyveri</name>
    <dbReference type="NCBI Taxonomy" id="1534"/>
    <lineage>
        <taxon>Bacteria</taxon>
        <taxon>Bacillati</taxon>
        <taxon>Bacillota</taxon>
        <taxon>Clostridia</taxon>
        <taxon>Eubacteriales</taxon>
        <taxon>Clostridiaceae</taxon>
        <taxon>Clostridium</taxon>
    </lineage>
</organism>
<gene>
    <name evidence="2" type="ORF">BS101_16650</name>
</gene>
<feature type="transmembrane region" description="Helical" evidence="1">
    <location>
        <begin position="61"/>
        <end position="81"/>
    </location>
</feature>
<keyword evidence="1" id="KW-0812">Transmembrane</keyword>
<feature type="transmembrane region" description="Helical" evidence="1">
    <location>
        <begin position="87"/>
        <end position="104"/>
    </location>
</feature>
<keyword evidence="1" id="KW-0472">Membrane</keyword>
<evidence type="ECO:0000313" key="2">
    <source>
        <dbReference type="EMBL" id="APM40249.1"/>
    </source>
</evidence>
<evidence type="ECO:0000313" key="3">
    <source>
        <dbReference type="Proteomes" id="UP000184604"/>
    </source>
</evidence>
<reference evidence="2 3" key="1">
    <citation type="submission" date="2016-12" db="EMBL/GenBank/DDBJ databases">
        <title>Complete genome sequence of Clostridium kluyveri JZZ isolated from the pit mud of a Chinese flavor liquor-making factory.</title>
        <authorList>
            <person name="Wang Y."/>
        </authorList>
    </citation>
    <scope>NUCLEOTIDE SEQUENCE [LARGE SCALE GENOMIC DNA]</scope>
    <source>
        <strain evidence="2 3">JZZ</strain>
    </source>
</reference>
<feature type="transmembrane region" description="Helical" evidence="1">
    <location>
        <begin position="6"/>
        <end position="25"/>
    </location>
</feature>
<evidence type="ECO:0000256" key="1">
    <source>
        <dbReference type="SAM" id="Phobius"/>
    </source>
</evidence>
<protein>
    <submittedName>
        <fullName evidence="2">Uncharacterized protein</fullName>
    </submittedName>
</protein>
<accession>A0A1L5FB71</accession>
<dbReference type="EMBL" id="CP018335">
    <property type="protein sequence ID" value="APM40249.1"/>
    <property type="molecule type" value="Genomic_DNA"/>
</dbReference>
<name>A0A1L5FB71_CLOKL</name>
<proteinExistence type="predicted"/>
<sequence length="125" mass="14861">MIYYLFIIFATITILVYLIGIYCFFKQYYNNFFVSLTIGKNNLTLLKSNKLNHENYKRIKFILTFSTILLIILYLLMICIFKLNYDLLKISIIILMYLIIFISNKGIEKHAKVFLLLFGLFSLTL</sequence>
<dbReference type="Proteomes" id="UP000184604">
    <property type="component" value="Chromosome"/>
</dbReference>
<keyword evidence="1" id="KW-1133">Transmembrane helix</keyword>
<dbReference type="AlphaFoldDB" id="A0A1L5FB71"/>